<dbReference type="AlphaFoldDB" id="A0A2D0IZ31"/>
<organism evidence="1 2">
    <name type="scientific">Xenorhabdus ehlersii</name>
    <dbReference type="NCBI Taxonomy" id="290111"/>
    <lineage>
        <taxon>Bacteria</taxon>
        <taxon>Pseudomonadati</taxon>
        <taxon>Pseudomonadota</taxon>
        <taxon>Gammaproteobacteria</taxon>
        <taxon>Enterobacterales</taxon>
        <taxon>Morganellaceae</taxon>
        <taxon>Xenorhabdus</taxon>
    </lineage>
</organism>
<protein>
    <submittedName>
        <fullName evidence="1">Uncharacterized protein</fullName>
    </submittedName>
</protein>
<proteinExistence type="predicted"/>
<comment type="caution">
    <text evidence="1">The sequence shown here is derived from an EMBL/GenBank/DDBJ whole genome shotgun (WGS) entry which is preliminary data.</text>
</comment>
<accession>A0A2D0IZ31</accession>
<dbReference type="Proteomes" id="UP000225605">
    <property type="component" value="Unassembled WGS sequence"/>
</dbReference>
<sequence length="60" mass="7196">MKVTDVSTSEKIPRYGYLPDDFQMELIIFMIYPEPCVQSIHHTNQNNDWARFQKDVFRDS</sequence>
<evidence type="ECO:0000313" key="1">
    <source>
        <dbReference type="EMBL" id="PHM27172.1"/>
    </source>
</evidence>
<name>A0A2D0IZ31_9GAMM</name>
<evidence type="ECO:0000313" key="2">
    <source>
        <dbReference type="Proteomes" id="UP000225605"/>
    </source>
</evidence>
<gene>
    <name evidence="1" type="ORF">Xehl_00161</name>
</gene>
<reference evidence="1 2" key="1">
    <citation type="journal article" date="2017" name="Nat. Microbiol.">
        <title>Natural product diversity associated with the nematode symbionts Photorhabdus and Xenorhabdus.</title>
        <authorList>
            <person name="Tobias N.J."/>
            <person name="Wolff H."/>
            <person name="Djahanschiri B."/>
            <person name="Grundmann F."/>
            <person name="Kronenwerth M."/>
            <person name="Shi Y.M."/>
            <person name="Simonyi S."/>
            <person name="Grun P."/>
            <person name="Shapiro-Ilan D."/>
            <person name="Pidot S.J."/>
            <person name="Stinear T.P."/>
            <person name="Ebersberger I."/>
            <person name="Bode H.B."/>
        </authorList>
    </citation>
    <scope>NUCLEOTIDE SEQUENCE [LARGE SCALE GENOMIC DNA]</scope>
    <source>
        <strain evidence="1 2">DSM 16337</strain>
    </source>
</reference>
<dbReference type="EMBL" id="NIBT01000001">
    <property type="protein sequence ID" value="PHM27172.1"/>
    <property type="molecule type" value="Genomic_DNA"/>
</dbReference>